<evidence type="ECO:0000256" key="6">
    <source>
        <dbReference type="ARBA" id="ARBA00022801"/>
    </source>
</evidence>
<keyword evidence="6" id="KW-0378">Hydrolase</keyword>
<dbReference type="Proteomes" id="UP000710432">
    <property type="component" value="Unassembled WGS sequence"/>
</dbReference>
<evidence type="ECO:0000313" key="12">
    <source>
        <dbReference type="Proteomes" id="UP000710432"/>
    </source>
</evidence>
<dbReference type="CDD" id="cd00412">
    <property type="entry name" value="pyrophosphatase"/>
    <property type="match status" value="1"/>
</dbReference>
<keyword evidence="10" id="KW-0732">Signal</keyword>
<name>A0A8J6KKI9_MICOH</name>
<dbReference type="Gene3D" id="3.90.80.10">
    <property type="entry name" value="Inorganic pyrophosphatase"/>
    <property type="match status" value="1"/>
</dbReference>
<evidence type="ECO:0000313" key="11">
    <source>
        <dbReference type="EMBL" id="KAH0500769.1"/>
    </source>
</evidence>
<dbReference type="EMBL" id="JAATJU010027194">
    <property type="protein sequence ID" value="KAH0500769.1"/>
    <property type="molecule type" value="Genomic_DNA"/>
</dbReference>
<dbReference type="InterPro" id="IPR036649">
    <property type="entry name" value="Pyrophosphatase_sf"/>
</dbReference>
<evidence type="ECO:0000256" key="10">
    <source>
        <dbReference type="SAM" id="SignalP"/>
    </source>
</evidence>
<proteinExistence type="inferred from homology"/>
<dbReference type="PROSITE" id="PS00387">
    <property type="entry name" value="PPASE"/>
    <property type="match status" value="1"/>
</dbReference>
<dbReference type="EC" id="3.6.1.1" evidence="4"/>
<evidence type="ECO:0000256" key="8">
    <source>
        <dbReference type="ARBA" id="ARBA00022990"/>
    </source>
</evidence>
<comment type="subunit">
    <text evidence="3">Homodimer.</text>
</comment>
<feature type="signal peptide" evidence="10">
    <location>
        <begin position="1"/>
        <end position="19"/>
    </location>
</feature>
<sequence>MRALLPLLSVVRGWRVGAAARPPRRVMSLYRTEERGHPHSKDYRLFFSKCLAEFRAGPRSSRAAMLCPAGSAARAQPGVTGDRCRHAARTRRAARGQPPSAATAGGPRCRAPPADLGGVASCPPAPPSREQRSPSPSGRTQNFGDRGFTPKLEFASRSDCERLRIWREEAGGECEPATAIGLWANAVVDPENGIPRKKARNDDYKNLFNMVVEIPRWTNAKMEISTEEPMNPIKQDVKSGKLRFIPNIFPHKGYIWNYGAFPQTWEDPYEKDNNTNCTGDNDPVDVCEIGSKVLSRGDVIQVKILGILALIDQGATDWKIITINVNDPEAEKFHDIDDVKKFKPGYLEATLNWFRLYKVPDGKPENKFAFNGEFKNKAFAIEVVNNAHECWKAMLMKKCDHGAISCTNVHVCDSPFRCSPEEARSLIESVRSQYPKHPLIMRIS</sequence>
<comment type="caution">
    <text evidence="11">The sequence shown here is derived from an EMBL/GenBank/DDBJ whole genome shotgun (WGS) entry which is preliminary data.</text>
</comment>
<evidence type="ECO:0000256" key="1">
    <source>
        <dbReference type="ARBA" id="ARBA00001946"/>
    </source>
</evidence>
<protein>
    <recommendedName>
        <fullName evidence="4">inorganic diphosphatase</fullName>
        <ecNumber evidence="4">3.6.1.1</ecNumber>
    </recommendedName>
</protein>
<dbReference type="SUPFAM" id="SSF50324">
    <property type="entry name" value="Inorganic pyrophosphatase"/>
    <property type="match status" value="1"/>
</dbReference>
<evidence type="ECO:0000256" key="5">
    <source>
        <dbReference type="ARBA" id="ARBA00022723"/>
    </source>
</evidence>
<dbReference type="GO" id="GO:0005737">
    <property type="term" value="C:cytoplasm"/>
    <property type="evidence" value="ECO:0007669"/>
    <property type="project" value="InterPro"/>
</dbReference>
<dbReference type="InterPro" id="IPR008162">
    <property type="entry name" value="Pyrophosphatase"/>
</dbReference>
<dbReference type="FunFam" id="3.90.80.10:FF:000005">
    <property type="entry name" value="Pyrophosphatase (inorganic) 2"/>
    <property type="match status" value="1"/>
</dbReference>
<evidence type="ECO:0000256" key="2">
    <source>
        <dbReference type="ARBA" id="ARBA00006220"/>
    </source>
</evidence>
<keyword evidence="7" id="KW-0460">Magnesium</keyword>
<organism evidence="11 12">
    <name type="scientific">Microtus ochrogaster</name>
    <name type="common">Prairie vole</name>
    <dbReference type="NCBI Taxonomy" id="79684"/>
    <lineage>
        <taxon>Eukaryota</taxon>
        <taxon>Metazoa</taxon>
        <taxon>Chordata</taxon>
        <taxon>Craniata</taxon>
        <taxon>Vertebrata</taxon>
        <taxon>Euteleostomi</taxon>
        <taxon>Mammalia</taxon>
        <taxon>Eutheria</taxon>
        <taxon>Euarchontoglires</taxon>
        <taxon>Glires</taxon>
        <taxon>Rodentia</taxon>
        <taxon>Myomorpha</taxon>
        <taxon>Muroidea</taxon>
        <taxon>Cricetidae</taxon>
        <taxon>Arvicolinae</taxon>
        <taxon>Microtus</taxon>
    </lineage>
</organism>
<dbReference type="GO" id="GO:0000287">
    <property type="term" value="F:magnesium ion binding"/>
    <property type="evidence" value="ECO:0007669"/>
    <property type="project" value="InterPro"/>
</dbReference>
<dbReference type="AlphaFoldDB" id="A0A8J6KKI9"/>
<evidence type="ECO:0000256" key="3">
    <source>
        <dbReference type="ARBA" id="ARBA00011738"/>
    </source>
</evidence>
<accession>A0A8J6KKI9</accession>
<reference evidence="11" key="1">
    <citation type="submission" date="2020-03" db="EMBL/GenBank/DDBJ databases">
        <title>Studies in the Genomics of Life Span.</title>
        <authorList>
            <person name="Glass D."/>
        </authorList>
    </citation>
    <scope>NUCLEOTIDE SEQUENCE</scope>
    <source>
        <strain evidence="11">LTLLF</strain>
        <tissue evidence="11">Muscle</tissue>
    </source>
</reference>
<dbReference type="GO" id="GO:0006796">
    <property type="term" value="P:phosphate-containing compound metabolic process"/>
    <property type="evidence" value="ECO:0007669"/>
    <property type="project" value="InterPro"/>
</dbReference>
<comment type="similarity">
    <text evidence="2">Belongs to the PPase family.</text>
</comment>
<feature type="region of interest" description="Disordered" evidence="9">
    <location>
        <begin position="70"/>
        <end position="151"/>
    </location>
</feature>
<dbReference type="PANTHER" id="PTHR10286">
    <property type="entry name" value="INORGANIC PYROPHOSPHATASE"/>
    <property type="match status" value="1"/>
</dbReference>
<dbReference type="Pfam" id="PF00719">
    <property type="entry name" value="Pyrophosphatase"/>
    <property type="match status" value="1"/>
</dbReference>
<keyword evidence="8" id="KW-0007">Acetylation</keyword>
<evidence type="ECO:0000256" key="7">
    <source>
        <dbReference type="ARBA" id="ARBA00022842"/>
    </source>
</evidence>
<gene>
    <name evidence="11" type="ORF">LTLLF_199750</name>
</gene>
<evidence type="ECO:0000256" key="4">
    <source>
        <dbReference type="ARBA" id="ARBA00012146"/>
    </source>
</evidence>
<comment type="cofactor">
    <cofactor evidence="1">
        <name>Mg(2+)</name>
        <dbReference type="ChEBI" id="CHEBI:18420"/>
    </cofactor>
</comment>
<dbReference type="GO" id="GO:0004427">
    <property type="term" value="F:inorganic diphosphate phosphatase activity"/>
    <property type="evidence" value="ECO:0007669"/>
    <property type="project" value="UniProtKB-EC"/>
</dbReference>
<evidence type="ECO:0000256" key="9">
    <source>
        <dbReference type="SAM" id="MobiDB-lite"/>
    </source>
</evidence>
<feature type="chain" id="PRO_5035206590" description="inorganic diphosphatase" evidence="10">
    <location>
        <begin position="20"/>
        <end position="444"/>
    </location>
</feature>
<keyword evidence="5" id="KW-0479">Metal-binding</keyword>